<proteinExistence type="predicted"/>
<gene>
    <name evidence="2" type="ORF">SAMN00120144_3746</name>
</gene>
<feature type="transmembrane region" description="Helical" evidence="1">
    <location>
        <begin position="102"/>
        <end position="130"/>
    </location>
</feature>
<evidence type="ECO:0000313" key="3">
    <source>
        <dbReference type="Proteomes" id="UP000192266"/>
    </source>
</evidence>
<dbReference type="RefSeq" id="WP_084447499.1">
    <property type="nucleotide sequence ID" value="NZ_FWWW01000097.1"/>
</dbReference>
<evidence type="ECO:0000256" key="1">
    <source>
        <dbReference type="SAM" id="Phobius"/>
    </source>
</evidence>
<dbReference type="Pfam" id="PF13858">
    <property type="entry name" value="DUF4199"/>
    <property type="match status" value="1"/>
</dbReference>
<feature type="transmembrane region" description="Helical" evidence="1">
    <location>
        <begin position="6"/>
        <end position="24"/>
    </location>
</feature>
<name>A0A1W1W2Y5_9BACT</name>
<feature type="transmembrane region" description="Helical" evidence="1">
    <location>
        <begin position="73"/>
        <end position="90"/>
    </location>
</feature>
<keyword evidence="1" id="KW-0812">Transmembrane</keyword>
<accession>A0A1W1W2Y5</accession>
<feature type="transmembrane region" description="Helical" evidence="1">
    <location>
        <begin position="150"/>
        <end position="176"/>
    </location>
</feature>
<keyword evidence="1" id="KW-1133">Transmembrane helix</keyword>
<dbReference type="InterPro" id="IPR025250">
    <property type="entry name" value="DUF4199"/>
</dbReference>
<dbReference type="EMBL" id="FWWW01000097">
    <property type="protein sequence ID" value="SMB99992.1"/>
    <property type="molecule type" value="Genomic_DNA"/>
</dbReference>
<protein>
    <recommendedName>
        <fullName evidence="4">DUF4199 domain-containing protein</fullName>
    </recommendedName>
</protein>
<sequence length="188" mass="20487">MEMPALGDWLTAIAALAVPLPYLFTFPHFPLTCMGDVRLTAENNGVRIGLFTGVAMMAYFLIANLLGFVRIEYSFLNAGILAIGSCLAIARLKRQKGDKLPYLQGFGTGIITALVASVAFGLFFILYSSIKHDFMEQTMAQDLFGFDLSVTIAFLAIVLQGAMGGMIVSLIAMQYFKSPDHKPMKGIE</sequence>
<dbReference type="Proteomes" id="UP000192266">
    <property type="component" value="Unassembled WGS sequence"/>
</dbReference>
<reference evidence="2 3" key="1">
    <citation type="submission" date="2017-04" db="EMBL/GenBank/DDBJ databases">
        <authorList>
            <person name="Afonso C.L."/>
            <person name="Miller P.J."/>
            <person name="Scott M.A."/>
            <person name="Spackman E."/>
            <person name="Goraichik I."/>
            <person name="Dimitrov K.M."/>
            <person name="Suarez D.L."/>
            <person name="Swayne D.E."/>
        </authorList>
    </citation>
    <scope>NUCLEOTIDE SEQUENCE [LARGE SCALE GENOMIC DNA]</scope>
    <source>
        <strain evidence="2 3">DSM 11622</strain>
    </source>
</reference>
<dbReference type="STRING" id="645990.SAMN00120144_3746"/>
<evidence type="ECO:0008006" key="4">
    <source>
        <dbReference type="Google" id="ProtNLM"/>
    </source>
</evidence>
<feature type="transmembrane region" description="Helical" evidence="1">
    <location>
        <begin position="45"/>
        <end position="67"/>
    </location>
</feature>
<dbReference type="AlphaFoldDB" id="A0A1W1W2Y5"/>
<organism evidence="2 3">
    <name type="scientific">Hymenobacter roseosalivarius DSM 11622</name>
    <dbReference type="NCBI Taxonomy" id="645990"/>
    <lineage>
        <taxon>Bacteria</taxon>
        <taxon>Pseudomonadati</taxon>
        <taxon>Bacteroidota</taxon>
        <taxon>Cytophagia</taxon>
        <taxon>Cytophagales</taxon>
        <taxon>Hymenobacteraceae</taxon>
        <taxon>Hymenobacter</taxon>
    </lineage>
</organism>
<keyword evidence="3" id="KW-1185">Reference proteome</keyword>
<evidence type="ECO:0000313" key="2">
    <source>
        <dbReference type="EMBL" id="SMB99992.1"/>
    </source>
</evidence>
<keyword evidence="1" id="KW-0472">Membrane</keyword>